<proteinExistence type="predicted"/>
<name>A0ABQ4PHC1_9GAMM</name>
<keyword evidence="3" id="KW-1185">Reference proteome</keyword>
<evidence type="ECO:0000313" key="2">
    <source>
        <dbReference type="EMBL" id="GIU46824.1"/>
    </source>
</evidence>
<gene>
    <name evidence="2" type="ORF">TUM4630_18480</name>
</gene>
<sequence length="361" mass="40190">MRRSVKYRLLFLLSVVVAYSLGFTYLPASLDEPSALIRLSVFSVIYFLVLPLGYWFAIIKVGGQKLWKLLIIFSLSSLMARLGFPAEIASYFEFIAWLRFPIIAVLLAIELYLIVSIARGLWQARSAKGDPRLTVISQYGTNQPQASLTTNKPVDKPQVQDDKKLTLGYMLATEPASWYYAIAYFSRHHARAIAHITSLSSSRWHLLSLITGLVAAATCCYLALVDWSELAALFSAGFIAYSVVVLCANHRIARHYSCYLIDDKLVLNNGIWGMLVVELNRIAGVELLDGSAQRDKQDLSFGRGKSNTRIMFTSPQVYMGAMGQLTESVSQIDIVLDNPQQFKSAIEAANLNGDLQLQQAS</sequence>
<keyword evidence="1" id="KW-0472">Membrane</keyword>
<dbReference type="RefSeq" id="WP_119978087.1">
    <property type="nucleotide sequence ID" value="NZ_BPFB01000018.1"/>
</dbReference>
<evidence type="ECO:0000313" key="3">
    <source>
        <dbReference type="Proteomes" id="UP000761574"/>
    </source>
</evidence>
<keyword evidence="1" id="KW-1133">Transmembrane helix</keyword>
<accession>A0ABQ4PHC1</accession>
<dbReference type="Proteomes" id="UP000761574">
    <property type="component" value="Unassembled WGS sequence"/>
</dbReference>
<reference evidence="2 3" key="1">
    <citation type="submission" date="2021-05" db="EMBL/GenBank/DDBJ databases">
        <title>Molecular characterization for Shewanella algae harboring chromosomal blaOXA-55-like strains isolated from clinical and environment sample.</title>
        <authorList>
            <person name="Ohama Y."/>
            <person name="Aoki K."/>
            <person name="Harada S."/>
            <person name="Moriya K."/>
            <person name="Ishii Y."/>
            <person name="Tateda K."/>
        </authorList>
    </citation>
    <scope>NUCLEOTIDE SEQUENCE [LARGE SCALE GENOMIC DNA]</scope>
    <source>
        <strain evidence="2 3">LMG 23746</strain>
    </source>
</reference>
<feature type="transmembrane region" description="Helical" evidence="1">
    <location>
        <begin position="66"/>
        <end position="84"/>
    </location>
</feature>
<dbReference type="EMBL" id="BPFB01000018">
    <property type="protein sequence ID" value="GIU46824.1"/>
    <property type="molecule type" value="Genomic_DNA"/>
</dbReference>
<keyword evidence="1" id="KW-0812">Transmembrane</keyword>
<evidence type="ECO:0008006" key="4">
    <source>
        <dbReference type="Google" id="ProtNLM"/>
    </source>
</evidence>
<feature type="transmembrane region" description="Helical" evidence="1">
    <location>
        <begin position="204"/>
        <end position="224"/>
    </location>
</feature>
<protein>
    <recommendedName>
        <fullName evidence="4">PH domain-containing protein</fullName>
    </recommendedName>
</protein>
<feature type="transmembrane region" description="Helical" evidence="1">
    <location>
        <begin position="230"/>
        <end position="248"/>
    </location>
</feature>
<organism evidence="2 3">
    <name type="scientific">Shewanella algidipiscicola</name>
    <dbReference type="NCBI Taxonomy" id="614070"/>
    <lineage>
        <taxon>Bacteria</taxon>
        <taxon>Pseudomonadati</taxon>
        <taxon>Pseudomonadota</taxon>
        <taxon>Gammaproteobacteria</taxon>
        <taxon>Alteromonadales</taxon>
        <taxon>Shewanellaceae</taxon>
        <taxon>Shewanella</taxon>
    </lineage>
</organism>
<feature type="transmembrane region" description="Helical" evidence="1">
    <location>
        <begin position="36"/>
        <end position="59"/>
    </location>
</feature>
<feature type="transmembrane region" description="Helical" evidence="1">
    <location>
        <begin position="96"/>
        <end position="122"/>
    </location>
</feature>
<evidence type="ECO:0000256" key="1">
    <source>
        <dbReference type="SAM" id="Phobius"/>
    </source>
</evidence>
<comment type="caution">
    <text evidence="2">The sequence shown here is derived from an EMBL/GenBank/DDBJ whole genome shotgun (WGS) entry which is preliminary data.</text>
</comment>